<keyword evidence="7 9" id="KW-0648">Protein biosynthesis</keyword>
<keyword evidence="2 9" id="KW-0436">Ligase</keyword>
<comment type="caution">
    <text evidence="13">The sequence shown here is derived from an EMBL/GenBank/DDBJ whole genome shotgun (WGS) entry which is preliminary data.</text>
</comment>
<evidence type="ECO:0000256" key="9">
    <source>
        <dbReference type="HAMAP-Rule" id="MF_00041"/>
    </source>
</evidence>
<evidence type="ECO:0000256" key="8">
    <source>
        <dbReference type="ARBA" id="ARBA00023146"/>
    </source>
</evidence>
<dbReference type="Gene3D" id="1.20.120.1910">
    <property type="entry name" value="Cysteine-tRNA ligase, C-terminal anti-codon recognition domain"/>
    <property type="match status" value="1"/>
</dbReference>
<evidence type="ECO:0000256" key="10">
    <source>
        <dbReference type="SAM" id="Coils"/>
    </source>
</evidence>
<comment type="subcellular location">
    <subcellularLocation>
        <location evidence="9">Cytoplasm</location>
    </subcellularLocation>
</comment>
<dbReference type="GO" id="GO:0006423">
    <property type="term" value="P:cysteinyl-tRNA aminoacylation"/>
    <property type="evidence" value="ECO:0007669"/>
    <property type="project" value="UniProtKB-UniRule"/>
</dbReference>
<keyword evidence="8 9" id="KW-0030">Aminoacyl-tRNA synthetase</keyword>
<dbReference type="Proteomes" id="UP000178645">
    <property type="component" value="Unassembled WGS sequence"/>
</dbReference>
<accession>A0A1F6Y7C0</accession>
<feature type="short sequence motif" description="'KMSKS' region" evidence="9">
    <location>
        <begin position="283"/>
        <end position="287"/>
    </location>
</feature>
<dbReference type="InterPro" id="IPR056411">
    <property type="entry name" value="CysS_C"/>
</dbReference>
<keyword evidence="6 9" id="KW-0067">ATP-binding</keyword>
<keyword evidence="9" id="KW-0963">Cytoplasm</keyword>
<evidence type="ECO:0000256" key="3">
    <source>
        <dbReference type="ARBA" id="ARBA00022723"/>
    </source>
</evidence>
<feature type="binding site" evidence="9">
    <location>
        <position position="32"/>
    </location>
    <ligand>
        <name>Zn(2+)</name>
        <dbReference type="ChEBI" id="CHEBI:29105"/>
    </ligand>
</feature>
<dbReference type="InterPro" id="IPR015803">
    <property type="entry name" value="Cys-tRNA-ligase"/>
</dbReference>
<evidence type="ECO:0000256" key="6">
    <source>
        <dbReference type="ARBA" id="ARBA00022840"/>
    </source>
</evidence>
<gene>
    <name evidence="9" type="primary">cysS</name>
    <name evidence="13" type="ORF">A3G53_01735</name>
</gene>
<dbReference type="Gene3D" id="3.40.50.620">
    <property type="entry name" value="HUPs"/>
    <property type="match status" value="1"/>
</dbReference>
<dbReference type="CDD" id="cd00672">
    <property type="entry name" value="CysRS_core"/>
    <property type="match status" value="1"/>
</dbReference>
<comment type="similarity">
    <text evidence="9">Belongs to the class-I aminoacyl-tRNA synthetase family.</text>
</comment>
<feature type="binding site" evidence="9">
    <location>
        <position position="250"/>
    </location>
    <ligand>
        <name>Zn(2+)</name>
        <dbReference type="ChEBI" id="CHEBI:29105"/>
    </ligand>
</feature>
<evidence type="ECO:0000256" key="7">
    <source>
        <dbReference type="ARBA" id="ARBA00022917"/>
    </source>
</evidence>
<dbReference type="SUPFAM" id="SSF47323">
    <property type="entry name" value="Anticodon-binding domain of a subclass of class I aminoacyl-tRNA synthetases"/>
    <property type="match status" value="1"/>
</dbReference>
<evidence type="ECO:0000256" key="1">
    <source>
        <dbReference type="ARBA" id="ARBA00011245"/>
    </source>
</evidence>
<dbReference type="InterPro" id="IPR009080">
    <property type="entry name" value="tRNAsynth_Ia_anticodon-bd"/>
</dbReference>
<keyword evidence="10" id="KW-0175">Coiled coil</keyword>
<dbReference type="NCBIfam" id="TIGR00435">
    <property type="entry name" value="cysS"/>
    <property type="match status" value="1"/>
</dbReference>
<dbReference type="HAMAP" id="MF_00041">
    <property type="entry name" value="Cys_tRNA_synth"/>
    <property type="match status" value="1"/>
</dbReference>
<dbReference type="PANTHER" id="PTHR10890">
    <property type="entry name" value="CYSTEINYL-TRNA SYNTHETASE"/>
    <property type="match status" value="1"/>
</dbReference>
<name>A0A1F6Y7C0_9BACT</name>
<evidence type="ECO:0000256" key="5">
    <source>
        <dbReference type="ARBA" id="ARBA00022833"/>
    </source>
</evidence>
<dbReference type="GO" id="GO:0004817">
    <property type="term" value="F:cysteine-tRNA ligase activity"/>
    <property type="evidence" value="ECO:0007669"/>
    <property type="project" value="UniProtKB-UniRule"/>
</dbReference>
<feature type="domain" description="tRNA synthetases class I catalytic" evidence="11">
    <location>
        <begin position="19"/>
        <end position="330"/>
    </location>
</feature>
<dbReference type="GO" id="GO:0008270">
    <property type="term" value="F:zinc ion binding"/>
    <property type="evidence" value="ECO:0007669"/>
    <property type="project" value="UniProtKB-UniRule"/>
</dbReference>
<feature type="binding site" evidence="9">
    <location>
        <position position="254"/>
    </location>
    <ligand>
        <name>Zn(2+)</name>
        <dbReference type="ChEBI" id="CHEBI:29105"/>
    </ligand>
</feature>
<evidence type="ECO:0000256" key="4">
    <source>
        <dbReference type="ARBA" id="ARBA00022741"/>
    </source>
</evidence>
<dbReference type="Pfam" id="PF01406">
    <property type="entry name" value="tRNA-synt_1e"/>
    <property type="match status" value="1"/>
</dbReference>
<sequence>MNSGKLLLFNTLSREKEEFAPIQPNEVRMYTCGPTVYDYVHIGNLRSYVFADVLRRTLEYLGYKVKQVMNITDIGHLSSDADSGEDKMTKGLLREGKELNLKNMRELAEFYTEKFKGDIKKINIKMPEGPYFASDYVKEDIELLKKLEKKDYTYRTSDGIYFETSKMPDYGVLWGGKRDIDEGQARVLENPEKKNPKDFALWKFNPNIGFESPWGKGFPGWHIECSAMGIKFLGEQFDIHTGGIDLIPTHHTNEIAQSESATGKKPFVKFWMHSEFVDIRGARMAKSAGNFFKLSDLIGKGISPLTYRFWLLMASYRTKVNLNMEALEGAEAALKRLQGLYLALGENPPAGGGKVRAEYRAKFQSYLFDDLDTPRALTVLWELIKDEKISKADKKVTILDFDKVLGLGFADLKEEKISEAVKKLAQEREEARQKKDFKKSDELRVKINSLGYEVKDSADGPKISRM</sequence>
<dbReference type="EC" id="6.1.1.16" evidence="9"/>
<comment type="subunit">
    <text evidence="1 9">Monomer.</text>
</comment>
<evidence type="ECO:0000256" key="2">
    <source>
        <dbReference type="ARBA" id="ARBA00022598"/>
    </source>
</evidence>
<dbReference type="EMBL" id="MFVU01000010">
    <property type="protein sequence ID" value="OGJ02236.1"/>
    <property type="molecule type" value="Genomic_DNA"/>
</dbReference>
<protein>
    <recommendedName>
        <fullName evidence="9">Cysteine--tRNA ligase</fullName>
        <ecNumber evidence="9">6.1.1.16</ecNumber>
    </recommendedName>
    <alternativeName>
        <fullName evidence="9">Cysteinyl-tRNA synthetase</fullName>
        <shortName evidence="9">CysRS</shortName>
    </alternativeName>
</protein>
<evidence type="ECO:0000259" key="12">
    <source>
        <dbReference type="Pfam" id="PF23493"/>
    </source>
</evidence>
<reference evidence="13 14" key="1">
    <citation type="journal article" date="2016" name="Nat. Commun.">
        <title>Thousands of microbial genomes shed light on interconnected biogeochemical processes in an aquifer system.</title>
        <authorList>
            <person name="Anantharaman K."/>
            <person name="Brown C.T."/>
            <person name="Hug L.A."/>
            <person name="Sharon I."/>
            <person name="Castelle C.J."/>
            <person name="Probst A.J."/>
            <person name="Thomas B.C."/>
            <person name="Singh A."/>
            <person name="Wilkins M.J."/>
            <person name="Karaoz U."/>
            <person name="Brodie E.L."/>
            <person name="Williams K.H."/>
            <person name="Hubbard S.S."/>
            <person name="Banfield J.F."/>
        </authorList>
    </citation>
    <scope>NUCLEOTIDE SEQUENCE [LARGE SCALE GENOMIC DNA]</scope>
</reference>
<keyword evidence="3 9" id="KW-0479">Metal-binding</keyword>
<dbReference type="PRINTS" id="PR00983">
    <property type="entry name" value="TRNASYNTHCYS"/>
</dbReference>
<feature type="domain" description="Cysteinyl-tRNA ligase anticodon binding" evidence="12">
    <location>
        <begin position="416"/>
        <end position="459"/>
    </location>
</feature>
<dbReference type="InterPro" id="IPR014729">
    <property type="entry name" value="Rossmann-like_a/b/a_fold"/>
</dbReference>
<feature type="binding site" evidence="9">
    <location>
        <position position="225"/>
    </location>
    <ligand>
        <name>Zn(2+)</name>
        <dbReference type="ChEBI" id="CHEBI:29105"/>
    </ligand>
</feature>
<dbReference type="AlphaFoldDB" id="A0A1F6Y7C0"/>
<dbReference type="InterPro" id="IPR032678">
    <property type="entry name" value="tRNA-synt_1_cat_dom"/>
</dbReference>
<dbReference type="InterPro" id="IPR024909">
    <property type="entry name" value="Cys-tRNA/MSH_ligase"/>
</dbReference>
<dbReference type="Pfam" id="PF23493">
    <property type="entry name" value="CysS_C"/>
    <property type="match status" value="1"/>
</dbReference>
<evidence type="ECO:0000313" key="13">
    <source>
        <dbReference type="EMBL" id="OGJ02236.1"/>
    </source>
</evidence>
<comment type="catalytic activity">
    <reaction evidence="9">
        <text>tRNA(Cys) + L-cysteine + ATP = L-cysteinyl-tRNA(Cys) + AMP + diphosphate</text>
        <dbReference type="Rhea" id="RHEA:17773"/>
        <dbReference type="Rhea" id="RHEA-COMP:9661"/>
        <dbReference type="Rhea" id="RHEA-COMP:9679"/>
        <dbReference type="ChEBI" id="CHEBI:30616"/>
        <dbReference type="ChEBI" id="CHEBI:33019"/>
        <dbReference type="ChEBI" id="CHEBI:35235"/>
        <dbReference type="ChEBI" id="CHEBI:78442"/>
        <dbReference type="ChEBI" id="CHEBI:78517"/>
        <dbReference type="ChEBI" id="CHEBI:456215"/>
        <dbReference type="EC" id="6.1.1.16"/>
    </reaction>
</comment>
<evidence type="ECO:0000313" key="14">
    <source>
        <dbReference type="Proteomes" id="UP000178645"/>
    </source>
</evidence>
<dbReference type="GO" id="GO:0005829">
    <property type="term" value="C:cytosol"/>
    <property type="evidence" value="ECO:0007669"/>
    <property type="project" value="TreeGrafter"/>
</dbReference>
<dbReference type="GO" id="GO:0005524">
    <property type="term" value="F:ATP binding"/>
    <property type="evidence" value="ECO:0007669"/>
    <property type="project" value="UniProtKB-UniRule"/>
</dbReference>
<keyword evidence="4 9" id="KW-0547">Nucleotide-binding</keyword>
<comment type="cofactor">
    <cofactor evidence="9">
        <name>Zn(2+)</name>
        <dbReference type="ChEBI" id="CHEBI:29105"/>
    </cofactor>
    <text evidence="9">Binds 1 zinc ion per subunit.</text>
</comment>
<proteinExistence type="inferred from homology"/>
<organism evidence="13 14">
    <name type="scientific">Candidatus Nomurabacteria bacterium RIFCSPLOWO2_12_FULL_44_11</name>
    <dbReference type="NCBI Taxonomy" id="1801796"/>
    <lineage>
        <taxon>Bacteria</taxon>
        <taxon>Candidatus Nomuraibacteriota</taxon>
    </lineage>
</organism>
<feature type="coiled-coil region" evidence="10">
    <location>
        <begin position="410"/>
        <end position="441"/>
    </location>
</feature>
<feature type="binding site" evidence="9">
    <location>
        <position position="286"/>
    </location>
    <ligand>
        <name>ATP</name>
        <dbReference type="ChEBI" id="CHEBI:30616"/>
    </ligand>
</feature>
<keyword evidence="5 9" id="KW-0862">Zinc</keyword>
<evidence type="ECO:0000259" key="11">
    <source>
        <dbReference type="Pfam" id="PF01406"/>
    </source>
</evidence>
<feature type="short sequence motif" description="'HIGH' region" evidence="9">
    <location>
        <begin position="34"/>
        <end position="44"/>
    </location>
</feature>
<dbReference type="SUPFAM" id="SSF52374">
    <property type="entry name" value="Nucleotidylyl transferase"/>
    <property type="match status" value="1"/>
</dbReference>
<dbReference type="PANTHER" id="PTHR10890:SF3">
    <property type="entry name" value="CYSTEINE--TRNA LIGASE, CYTOPLASMIC"/>
    <property type="match status" value="1"/>
</dbReference>